<dbReference type="OrthoDB" id="997776at2759"/>
<dbReference type="AlphaFoldDB" id="A0A8X8B6K4"/>
<protein>
    <submittedName>
        <fullName evidence="2">Uncharacterized protein</fullName>
    </submittedName>
</protein>
<gene>
    <name evidence="2" type="ORF">Bca52824_016370</name>
</gene>
<dbReference type="Gene3D" id="3.60.10.10">
    <property type="entry name" value="Endonuclease/exonuclease/phosphatase"/>
    <property type="match status" value="1"/>
</dbReference>
<feature type="compositionally biased region" description="Basic residues" evidence="1">
    <location>
        <begin position="149"/>
        <end position="163"/>
    </location>
</feature>
<proteinExistence type="predicted"/>
<dbReference type="InterPro" id="IPR052929">
    <property type="entry name" value="RNase_H-like_EbsB-rel"/>
</dbReference>
<keyword evidence="3" id="KW-1185">Reference proteome</keyword>
<dbReference type="InterPro" id="IPR036691">
    <property type="entry name" value="Endo/exonu/phosph_ase_sf"/>
</dbReference>
<evidence type="ECO:0000313" key="3">
    <source>
        <dbReference type="Proteomes" id="UP000886595"/>
    </source>
</evidence>
<organism evidence="2 3">
    <name type="scientific">Brassica carinata</name>
    <name type="common">Ethiopian mustard</name>
    <name type="synonym">Abyssinian cabbage</name>
    <dbReference type="NCBI Taxonomy" id="52824"/>
    <lineage>
        <taxon>Eukaryota</taxon>
        <taxon>Viridiplantae</taxon>
        <taxon>Streptophyta</taxon>
        <taxon>Embryophyta</taxon>
        <taxon>Tracheophyta</taxon>
        <taxon>Spermatophyta</taxon>
        <taxon>Magnoliopsida</taxon>
        <taxon>eudicotyledons</taxon>
        <taxon>Gunneridae</taxon>
        <taxon>Pentapetalae</taxon>
        <taxon>rosids</taxon>
        <taxon>malvids</taxon>
        <taxon>Brassicales</taxon>
        <taxon>Brassicaceae</taxon>
        <taxon>Brassiceae</taxon>
        <taxon>Brassica</taxon>
    </lineage>
</organism>
<dbReference type="EMBL" id="JAAMPC010000003">
    <property type="protein sequence ID" value="KAG2323157.1"/>
    <property type="molecule type" value="Genomic_DNA"/>
</dbReference>
<dbReference type="PANTHER" id="PTHR47074">
    <property type="entry name" value="BNAC02G40300D PROTEIN"/>
    <property type="match status" value="1"/>
</dbReference>
<evidence type="ECO:0000256" key="1">
    <source>
        <dbReference type="SAM" id="MobiDB-lite"/>
    </source>
</evidence>
<feature type="region of interest" description="Disordered" evidence="1">
    <location>
        <begin position="148"/>
        <end position="188"/>
    </location>
</feature>
<dbReference type="Proteomes" id="UP000886595">
    <property type="component" value="Unassembled WGS sequence"/>
</dbReference>
<name>A0A8X8B6K4_BRACI</name>
<feature type="compositionally biased region" description="Basic and acidic residues" evidence="1">
    <location>
        <begin position="164"/>
        <end position="182"/>
    </location>
</feature>
<evidence type="ECO:0000313" key="2">
    <source>
        <dbReference type="EMBL" id="KAG2323157.1"/>
    </source>
</evidence>
<sequence length="619" mass="73371">MAKEVLEEMRRYLLADTGENREIKIDKIQRSVKLAEKDHMTQRLALRLENPPLFTTDLNKGKGIVFDYLENKKDTAALSVQSNPNKLMAASFQAHSRLSLRSTPLLLEFDKGEETMESEGSFCSNFSTVLKAATAKFAPCSFGMVKNRSAGRRRPPKSSRQKRYKEISVRDQVLPEEHREGKQLAGNKKRKSEASFKFFADMLTSCEMEELYSKGKRFTWAGQKWKKYIQCCLDWCFRNKAWRARFPNSNQTFLDKRGSDHRPVWVNLRASPDTQRGQFRFDRMLLHHPDLLKEVESVWKENRGRASVAFKIRKCRKVMSSWKRKRRFNAKEKIKDRFGCDQWSDAAKADVAIQYSRYFPNSHFLEAPVGSRPSFAWRSMIHGRELLQKGLQRSIRNGRDTRVWIDKWVYDPEMGWRALWIKSVRSWPWMIWNIWKSRNDLIFKGIRWLPEDIKEKAFNESEEWFLAQEVEKQTQQLSAKEVLPRKRKWRPPPEGWMMCNVGFEWMKHSNFLGVAWVVRNHRVVIMHSRRAFSKVLSLDEARLTTILWAVESMTSLRFNKVIFAGDFKDFFLAVKTPLQWPVLRYHMDDVSREGRFQLYVVNGHPLWMFEFFENESRRL</sequence>
<reference evidence="2 3" key="1">
    <citation type="submission" date="2020-02" db="EMBL/GenBank/DDBJ databases">
        <authorList>
            <person name="Ma Q."/>
            <person name="Huang Y."/>
            <person name="Song X."/>
            <person name="Pei D."/>
        </authorList>
    </citation>
    <scope>NUCLEOTIDE SEQUENCE [LARGE SCALE GENOMIC DNA]</scope>
    <source>
        <strain evidence="2">Sxm20200214</strain>
        <tissue evidence="2">Leaf</tissue>
    </source>
</reference>
<dbReference type="PANTHER" id="PTHR47074:SF11">
    <property type="entry name" value="REVERSE TRANSCRIPTASE-LIKE PROTEIN"/>
    <property type="match status" value="1"/>
</dbReference>
<accession>A0A8X8B6K4</accession>
<comment type="caution">
    <text evidence="2">The sequence shown here is derived from an EMBL/GenBank/DDBJ whole genome shotgun (WGS) entry which is preliminary data.</text>
</comment>
<dbReference type="SUPFAM" id="SSF56219">
    <property type="entry name" value="DNase I-like"/>
    <property type="match status" value="1"/>
</dbReference>